<dbReference type="Proteomes" id="UP001282474">
    <property type="component" value="Unassembled WGS sequence"/>
</dbReference>
<proteinExistence type="predicted"/>
<accession>A0ABU4MIX1</accession>
<organism evidence="1 2">
    <name type="scientific">Streptomyces caniscabiei</name>
    <dbReference type="NCBI Taxonomy" id="2746961"/>
    <lineage>
        <taxon>Bacteria</taxon>
        <taxon>Bacillati</taxon>
        <taxon>Actinomycetota</taxon>
        <taxon>Actinomycetes</taxon>
        <taxon>Kitasatosporales</taxon>
        <taxon>Streptomycetaceae</taxon>
        <taxon>Streptomyces</taxon>
    </lineage>
</organism>
<protein>
    <submittedName>
        <fullName evidence="1">Uncharacterized protein</fullName>
    </submittedName>
</protein>
<comment type="caution">
    <text evidence="1">The sequence shown here is derived from an EMBL/GenBank/DDBJ whole genome shotgun (WGS) entry which is preliminary data.</text>
</comment>
<dbReference type="RefSeq" id="WP_193383374.1">
    <property type="nucleotide sequence ID" value="NZ_JABXWI010000001.1"/>
</dbReference>
<evidence type="ECO:0000313" key="2">
    <source>
        <dbReference type="Proteomes" id="UP001282474"/>
    </source>
</evidence>
<dbReference type="EMBL" id="JARAWJ010000005">
    <property type="protein sequence ID" value="MDX3037253.1"/>
    <property type="molecule type" value="Genomic_DNA"/>
</dbReference>
<gene>
    <name evidence="1" type="ORF">PV383_08735</name>
</gene>
<name>A0ABU4MIX1_9ACTN</name>
<keyword evidence="2" id="KW-1185">Reference proteome</keyword>
<reference evidence="1 2" key="1">
    <citation type="journal article" date="2023" name="Microb. Genom.">
        <title>Mesoterricola silvestris gen. nov., sp. nov., Mesoterricola sediminis sp. nov., Geothrix oryzae sp. nov., Geothrix edaphica sp. nov., Geothrix rubra sp. nov., and Geothrix limicola sp. nov., six novel members of Acidobacteriota isolated from soils.</title>
        <authorList>
            <person name="Weisberg A.J."/>
            <person name="Pearce E."/>
            <person name="Kramer C.G."/>
            <person name="Chang J.H."/>
            <person name="Clarke C.R."/>
        </authorList>
    </citation>
    <scope>NUCLEOTIDE SEQUENCE [LARGE SCALE GENOMIC DNA]</scope>
    <source>
        <strain evidence="1 2">NE20-4-1</strain>
    </source>
</reference>
<sequence>MTSTYRKKPIPVRALQLTPDSYRQILDTLTSDQFTAGGENTDGTVFVEVRSLEGVMHAAEDDWIVWDTHGHVWVVRAGIFTETYEPVYAEEASAEERIARRLAAGDYCVPGDEPDDTWWNNRPPRFRLDYLAHARRVIALVRAEDQLAAAARADVLAEEAEHLRTVVYPAVYDDAGQKAADGVAHAAGELRRRARELRRTAADQGQPS</sequence>
<evidence type="ECO:0000313" key="1">
    <source>
        <dbReference type="EMBL" id="MDX3037253.1"/>
    </source>
</evidence>